<dbReference type="SUPFAM" id="SSF54001">
    <property type="entry name" value="Cysteine proteinases"/>
    <property type="match status" value="1"/>
</dbReference>
<evidence type="ECO:0000256" key="1">
    <source>
        <dbReference type="ARBA" id="ARBA00008552"/>
    </source>
</evidence>
<evidence type="ECO:0000256" key="8">
    <source>
        <dbReference type="SAM" id="MobiDB-lite"/>
    </source>
</evidence>
<dbReference type="GO" id="GO:0005634">
    <property type="term" value="C:nucleus"/>
    <property type="evidence" value="ECO:0007669"/>
    <property type="project" value="TreeGrafter"/>
</dbReference>
<evidence type="ECO:0000313" key="13">
    <source>
        <dbReference type="Proteomes" id="UP001152759"/>
    </source>
</evidence>
<dbReference type="Proteomes" id="UP001152759">
    <property type="component" value="Chromosome 4"/>
</dbReference>
<evidence type="ECO:0000313" key="12">
    <source>
        <dbReference type="EMBL" id="CAH0388057.1"/>
    </source>
</evidence>
<feature type="domain" description="UFSP2 second" evidence="10">
    <location>
        <begin position="168"/>
        <end position="377"/>
    </location>
</feature>
<keyword evidence="3" id="KW-0833">Ubl conjugation pathway</keyword>
<dbReference type="Pfam" id="PF26560">
    <property type="entry name" value="UFSP2_MPN_insect"/>
    <property type="match status" value="1"/>
</dbReference>
<dbReference type="KEGG" id="btab:109032877"/>
<evidence type="ECO:0000259" key="10">
    <source>
        <dbReference type="Pfam" id="PF20908"/>
    </source>
</evidence>
<keyword evidence="5" id="KW-0788">Thiol protease</keyword>
<dbReference type="InterPro" id="IPR058757">
    <property type="entry name" value="UFSP2_MPN_N"/>
</dbReference>
<feature type="region of interest" description="Disordered" evidence="8">
    <location>
        <begin position="213"/>
        <end position="235"/>
    </location>
</feature>
<comment type="function">
    <text evidence="6">Thiol protease which recognizes and hydrolyzes the peptide bond at the C-terminal Gly of UFM1, a ubiquitin-like modifier protein bound to a number of target proteins. Does not hydrolyze SUMO1 or ISG15 ubiquitin-like proteins.</text>
</comment>
<dbReference type="InterPro" id="IPR038765">
    <property type="entry name" value="Papain-like_cys_pep_sf"/>
</dbReference>
<dbReference type="EMBL" id="OU963865">
    <property type="protein sequence ID" value="CAH0388057.1"/>
    <property type="molecule type" value="Genomic_DNA"/>
</dbReference>
<evidence type="ECO:0000259" key="9">
    <source>
        <dbReference type="Pfam" id="PF07910"/>
    </source>
</evidence>
<reference evidence="12" key="1">
    <citation type="submission" date="2021-12" db="EMBL/GenBank/DDBJ databases">
        <authorList>
            <person name="King R."/>
        </authorList>
    </citation>
    <scope>NUCLEOTIDE SEQUENCE</scope>
</reference>
<dbReference type="AlphaFoldDB" id="A0A9P0AA22"/>
<dbReference type="Pfam" id="PF20908">
    <property type="entry name" value="UfSP2_N"/>
    <property type="match status" value="1"/>
</dbReference>
<evidence type="ECO:0000256" key="5">
    <source>
        <dbReference type="ARBA" id="ARBA00022807"/>
    </source>
</evidence>
<evidence type="ECO:0000256" key="6">
    <source>
        <dbReference type="ARBA" id="ARBA00057559"/>
    </source>
</evidence>
<dbReference type="GO" id="GO:0006508">
    <property type="term" value="P:proteolysis"/>
    <property type="evidence" value="ECO:0007669"/>
    <property type="project" value="UniProtKB-KW"/>
</dbReference>
<evidence type="ECO:0000256" key="7">
    <source>
        <dbReference type="ARBA" id="ARBA00073264"/>
    </source>
</evidence>
<dbReference type="Gene3D" id="3.90.70.130">
    <property type="match status" value="1"/>
</dbReference>
<dbReference type="GO" id="GO:0071567">
    <property type="term" value="F:deUFMylase activity"/>
    <property type="evidence" value="ECO:0007669"/>
    <property type="project" value="UniProtKB-ARBA"/>
</dbReference>
<evidence type="ECO:0000256" key="4">
    <source>
        <dbReference type="ARBA" id="ARBA00022801"/>
    </source>
</evidence>
<keyword evidence="13" id="KW-1185">Reference proteome</keyword>
<evidence type="ECO:0000256" key="3">
    <source>
        <dbReference type="ARBA" id="ARBA00022786"/>
    </source>
</evidence>
<evidence type="ECO:0000259" key="11">
    <source>
        <dbReference type="Pfam" id="PF26560"/>
    </source>
</evidence>
<dbReference type="InterPro" id="IPR012462">
    <property type="entry name" value="UFSP1/2_DUB_cat"/>
</dbReference>
<comment type="similarity">
    <text evidence="1">Belongs to the peptidase C78 family.</text>
</comment>
<dbReference type="InterPro" id="IPR049387">
    <property type="entry name" value="UFSP2-like_2nd"/>
</dbReference>
<gene>
    <name evidence="12" type="ORF">BEMITA_LOCUS7001</name>
</gene>
<dbReference type="PANTHER" id="PTHR48153:SF2">
    <property type="entry name" value="UFM1-SPECIFIC PROTEASE 2"/>
    <property type="match status" value="1"/>
</dbReference>
<feature type="domain" description="UFSP2 N-terminal MPN-like" evidence="11">
    <location>
        <begin position="1"/>
        <end position="141"/>
    </location>
</feature>
<dbReference type="Pfam" id="PF07910">
    <property type="entry name" value="Peptidase_C78"/>
    <property type="match status" value="1"/>
</dbReference>
<accession>A0A9P0AA22</accession>
<dbReference type="PANTHER" id="PTHR48153">
    <property type="entry name" value="UFM1-SPECIFIC PROTEASE 2"/>
    <property type="match status" value="1"/>
</dbReference>
<proteinExistence type="inferred from homology"/>
<dbReference type="FunFam" id="3.90.70.130:FF:000001">
    <property type="entry name" value="Probable Ufm1-specific protease 2"/>
    <property type="match status" value="1"/>
</dbReference>
<name>A0A9P0AA22_BEMTA</name>
<keyword evidence="2" id="KW-0645">Protease</keyword>
<feature type="domain" description="UFSP1/2/DUB catalytic" evidence="9">
    <location>
        <begin position="403"/>
        <end position="587"/>
    </location>
</feature>
<evidence type="ECO:0000256" key="2">
    <source>
        <dbReference type="ARBA" id="ARBA00022670"/>
    </source>
</evidence>
<sequence length="595" mass="66370">MPPTTYLSEKLIDRLKFVKTNGVGSLYGIFYDNSALILGLSFEEYSRNDDGSSKNNFGSSQPHYPAEIDYCGLVSFQSDASIENDQASFVAKAVEDVSITDSPFVAVVNVSTSGPSTISLYCCASKILNPVNYKILSEKEIKNQFLTIRLCSKLPLTCGSKEQSINDRMADLQKKISSDSLMFNFPDQNVFLSDTYLDSNLSGSSTAADIVSVHKTEEGSTSSKKKGKAAPPSNTGLLTAKMYLRSTKSEEDNENHPSNPPTVCQTKHESDCLEIWLDIDALSMVHTKKKLQHLSNILVDSISRSLTLIEQALLRNSSSAPVTHHYSLNQLSHFFTLVYPEKVLEDTLKNYRESLHKLLGLPTNQPFFRRGNAHQFEKKEKSFNSLLVNPHEGLPSSGVKSGEVALIHGKYTYHHYMQDEINDNGWGCAYRSLQLIVSWFRLQGFTNHPVPTHEEIQKCLVDIGDKPRTFIGSRQWIGSTEISYCLESMLGVTSRIIAINSGEELSERGSELIYHFKTQGTPIMIGGGVLAHTIIGVHFNNQTGNIKLLIVDPHYVGSEDLKTIQDNGWVGWKPISFWQKNTFYNLCLPLKPNCV</sequence>
<protein>
    <recommendedName>
        <fullName evidence="7">Probable Ufm1-specific protease 2</fullName>
    </recommendedName>
</protein>
<keyword evidence="4" id="KW-0378">Hydrolase</keyword>
<organism evidence="12 13">
    <name type="scientific">Bemisia tabaci</name>
    <name type="common">Sweetpotato whitefly</name>
    <name type="synonym">Aleurodes tabaci</name>
    <dbReference type="NCBI Taxonomy" id="7038"/>
    <lineage>
        <taxon>Eukaryota</taxon>
        <taxon>Metazoa</taxon>
        <taxon>Ecdysozoa</taxon>
        <taxon>Arthropoda</taxon>
        <taxon>Hexapoda</taxon>
        <taxon>Insecta</taxon>
        <taxon>Pterygota</taxon>
        <taxon>Neoptera</taxon>
        <taxon>Paraneoptera</taxon>
        <taxon>Hemiptera</taxon>
        <taxon>Sternorrhyncha</taxon>
        <taxon>Aleyrodoidea</taxon>
        <taxon>Aleyrodidae</taxon>
        <taxon>Aleyrodinae</taxon>
        <taxon>Bemisia</taxon>
    </lineage>
</organism>
<dbReference type="GO" id="GO:0005783">
    <property type="term" value="C:endoplasmic reticulum"/>
    <property type="evidence" value="ECO:0007669"/>
    <property type="project" value="TreeGrafter"/>
</dbReference>